<dbReference type="Proteomes" id="UP000307720">
    <property type="component" value="Unassembled WGS sequence"/>
</dbReference>
<evidence type="ECO:0000313" key="1">
    <source>
        <dbReference type="EMBL" id="TGX98903.1"/>
    </source>
</evidence>
<keyword evidence="2" id="KW-1185">Reference proteome</keyword>
<reference evidence="1" key="1">
    <citation type="submission" date="2019-04" db="EMBL/GenBank/DDBJ databases">
        <title>Microbes associate with the intestines of laboratory mice.</title>
        <authorList>
            <person name="Navarre W."/>
            <person name="Wong E."/>
            <person name="Huang K."/>
            <person name="Tropini C."/>
            <person name="Ng K."/>
            <person name="Yu B."/>
        </authorList>
    </citation>
    <scope>NUCLEOTIDE SEQUENCE</scope>
    <source>
        <strain evidence="1">NM72_1-8</strain>
    </source>
</reference>
<organism evidence="1 2">
    <name type="scientific">Hominisplanchenecus murintestinalis</name>
    <dbReference type="NCBI Taxonomy" id="2941517"/>
    <lineage>
        <taxon>Bacteria</taxon>
        <taxon>Bacillati</taxon>
        <taxon>Bacillota</taxon>
        <taxon>Clostridia</taxon>
        <taxon>Lachnospirales</taxon>
        <taxon>Lachnospiraceae</taxon>
        <taxon>Hominisplanchenecus</taxon>
    </lineage>
</organism>
<accession>A0AC61QZQ6</accession>
<sequence length="145" mass="16896">MANKRLNVTRREFSDSYRRHYRLYKNTIGDSKTRRLILFYSVECGLKSLIMKNTGNDTYEKLEKYCKGHGKGELVGHNIKEMLKEVNPRNAFVLKNIELKGSGGSVEPKKFNEMWRYGVAVADAREEEKAEYTLAKIAEWLNTRL</sequence>
<protein>
    <submittedName>
        <fullName evidence="1">Uncharacterized protein</fullName>
    </submittedName>
</protein>
<comment type="caution">
    <text evidence="1">The sequence shown here is derived from an EMBL/GenBank/DDBJ whole genome shotgun (WGS) entry which is preliminary data.</text>
</comment>
<evidence type="ECO:0000313" key="2">
    <source>
        <dbReference type="Proteomes" id="UP000307720"/>
    </source>
</evidence>
<dbReference type="EMBL" id="SRZB01000012">
    <property type="protein sequence ID" value="TGX98903.1"/>
    <property type="molecule type" value="Genomic_DNA"/>
</dbReference>
<proteinExistence type="predicted"/>
<gene>
    <name evidence="1" type="ORF">E5357_07280</name>
</gene>
<name>A0AC61QZQ6_9FIRM</name>